<gene>
    <name evidence="1" type="primary">orf195</name>
</gene>
<dbReference type="RefSeq" id="YP_009519198.1">
    <property type="nucleotide sequence ID" value="NC_039523.1"/>
</dbReference>
<evidence type="ECO:0000313" key="1">
    <source>
        <dbReference type="EMBL" id="AYC65108.1"/>
    </source>
</evidence>
<dbReference type="GO" id="GO:0003677">
    <property type="term" value="F:DNA binding"/>
    <property type="evidence" value="ECO:0007669"/>
    <property type="project" value="InterPro"/>
</dbReference>
<reference evidence="1" key="1">
    <citation type="submission" date="2018-07" db="EMBL/GenBank/DDBJ databases">
        <authorList>
            <person name="Quirk P.G."/>
            <person name="Krulwich T.A."/>
        </authorList>
    </citation>
    <scope>NUCLEOTIDE SEQUENCE</scope>
</reference>
<geneLocation type="chloroplast" evidence="1"/>
<dbReference type="GeneID" id="38279032"/>
<evidence type="ECO:0008006" key="2">
    <source>
        <dbReference type="Google" id="ProtNLM"/>
    </source>
</evidence>
<keyword evidence="1" id="KW-0934">Plastid</keyword>
<sequence>MKYLYELNSQIYLKQEDLQQANLDLQAQLTELIEYKRQVQQEKQIKEARRLQRRRRRARPVPENITFERYLQLMLFIPHKSFASCRARLAFTIMAITGIRYKEMQLLPVGKVISLFENGKCYINPVKRGRGNHLALLSPQGVQFLQERQDDFNLVLAPKIVQRSNDHQSIFLNLFSFLPKENHLNLLTMTIFCKI</sequence>
<dbReference type="InterPro" id="IPR011010">
    <property type="entry name" value="DNA_brk_join_enz"/>
</dbReference>
<dbReference type="AlphaFoldDB" id="A0A386B080"/>
<dbReference type="EMBL" id="MH591106">
    <property type="protein sequence ID" value="AYC65108.1"/>
    <property type="molecule type" value="Genomic_DNA"/>
</dbReference>
<reference evidence="1" key="2">
    <citation type="journal article" date="2019" name="Mol. Phylogenet. Evol.">
        <title>Reassessment of the classification of bryopsidales (chlorophyta) based on chloroplast phylogenomic analyses.</title>
        <authorList>
            <person name="Cremen M.C."/>
            <person name="Leliaert F."/>
            <person name="West J."/>
            <person name="Lam D.W."/>
            <person name="Shimada S."/>
            <person name="Lopez-Bautista J.M."/>
            <person name="Verbruggen H."/>
        </authorList>
    </citation>
    <scope>NUCLEOTIDE SEQUENCE</scope>
</reference>
<dbReference type="SUPFAM" id="SSF56349">
    <property type="entry name" value="DNA breaking-rejoining enzymes"/>
    <property type="match status" value="1"/>
</dbReference>
<protein>
    <recommendedName>
        <fullName evidence="2">Tyr recombinase domain-containing protein</fullName>
    </recommendedName>
</protein>
<proteinExistence type="predicted"/>
<name>A0A386B080_9CHLO</name>
<organism evidence="1">
    <name type="scientific">Caulerpa verticillata</name>
    <dbReference type="NCBI Taxonomy" id="177082"/>
    <lineage>
        <taxon>Eukaryota</taxon>
        <taxon>Viridiplantae</taxon>
        <taxon>Chlorophyta</taxon>
        <taxon>core chlorophytes</taxon>
        <taxon>Ulvophyceae</taxon>
        <taxon>TCBD clade</taxon>
        <taxon>Bryopsidales</taxon>
        <taxon>Halimedineae</taxon>
        <taxon>Caulerpaceae</taxon>
        <taxon>Caulerpa</taxon>
    </lineage>
</organism>
<accession>A0A386B080</accession>
<keyword evidence="1" id="KW-0150">Chloroplast</keyword>